<comment type="caution">
    <text evidence="3">The sequence shown here is derived from an EMBL/GenBank/DDBJ whole genome shotgun (WGS) entry which is preliminary data.</text>
</comment>
<name>A0AAD7CTQ2_MYCRO</name>
<evidence type="ECO:0000313" key="4">
    <source>
        <dbReference type="Proteomes" id="UP001221757"/>
    </source>
</evidence>
<feature type="chain" id="PRO_5041947749" evidence="2">
    <location>
        <begin position="18"/>
        <end position="689"/>
    </location>
</feature>
<dbReference type="EMBL" id="JARKIE010000273">
    <property type="protein sequence ID" value="KAJ7659013.1"/>
    <property type="molecule type" value="Genomic_DNA"/>
</dbReference>
<dbReference type="Proteomes" id="UP001221757">
    <property type="component" value="Unassembled WGS sequence"/>
</dbReference>
<protein>
    <submittedName>
        <fullName evidence="3">Uncharacterized protein</fullName>
    </submittedName>
</protein>
<keyword evidence="2" id="KW-0732">Signal</keyword>
<keyword evidence="4" id="KW-1185">Reference proteome</keyword>
<evidence type="ECO:0000256" key="1">
    <source>
        <dbReference type="SAM" id="MobiDB-lite"/>
    </source>
</evidence>
<feature type="region of interest" description="Disordered" evidence="1">
    <location>
        <begin position="38"/>
        <end position="93"/>
    </location>
</feature>
<feature type="signal peptide" evidence="2">
    <location>
        <begin position="1"/>
        <end position="17"/>
    </location>
</feature>
<feature type="region of interest" description="Disordered" evidence="1">
    <location>
        <begin position="460"/>
        <end position="495"/>
    </location>
</feature>
<proteinExistence type="predicted"/>
<dbReference type="AlphaFoldDB" id="A0AAD7CTQ2"/>
<gene>
    <name evidence="3" type="ORF">B0H17DRAFT_1145424</name>
</gene>
<evidence type="ECO:0000256" key="2">
    <source>
        <dbReference type="SAM" id="SignalP"/>
    </source>
</evidence>
<organism evidence="3 4">
    <name type="scientific">Mycena rosella</name>
    <name type="common">Pink bonnet</name>
    <name type="synonym">Agaricus rosellus</name>
    <dbReference type="NCBI Taxonomy" id="1033263"/>
    <lineage>
        <taxon>Eukaryota</taxon>
        <taxon>Fungi</taxon>
        <taxon>Dikarya</taxon>
        <taxon>Basidiomycota</taxon>
        <taxon>Agaricomycotina</taxon>
        <taxon>Agaricomycetes</taxon>
        <taxon>Agaricomycetidae</taxon>
        <taxon>Agaricales</taxon>
        <taxon>Marasmiineae</taxon>
        <taxon>Mycenaceae</taxon>
        <taxon>Mycena</taxon>
    </lineage>
</organism>
<sequence>MPCHIPLPILLASLAYSRWTCREKWTQNLGAITVARDEAEIRPETPEVQPQVADDMDDPMNSPMERADNFVPPPRAESPPPPELAPQSRRATVEEVLDEDDPQYFRRFVEAFPGDEEDHTSAAGIPLRPGETLFERMRREQETTGDSKFAPFAGGDEWDLARWLSKNVSQTATDEYLQLPINKKAKLSFHNNRAFLQKIDALPTGPDWTCEIVTVAGNRLDENTKLCRRSWSFGSGILLSDSARFEEDGIRAVYTPFWAELPHTDIFGCFTPDLLHQLHKGVFKDHLVSWCEELIGKDELDARFKAMNGYPGLRHFKKGISSVSQWTGTEHKEMQRVFVGVLAGAVNAKVLTVVKALIDFIYYAQLQSHTTRTLDALQKSLDAFHDHKQIIIDLGVREHFNIPKFHAIQHYVDSIRSLGSPDAYRASNRRDYVEQMALWLQRQEAVALRASYLDWCDEQLSRPQPPDSSDSDDEDLDEEQITVSLPSTSPKAPPLKAYTIAKRPTTINCTVAHFQIQHGAADIIPALTAFLKVNFKSCPVVPGPFDRFDLYNKITLHLPANRYLSKQPRTSRIRAVPAVPAKERSRGSPAIFDTALVVDDPSQYVPSSGIDGLRPAQVRAIFSLPPQFGSFPHPLAYVEWFTPLNRPDPVSGMYTTHRSTASHRRRAGVVSVEHLIVLLEIDSLKHNFG</sequence>
<accession>A0AAD7CTQ2</accession>
<feature type="compositionally biased region" description="Pro residues" evidence="1">
    <location>
        <begin position="71"/>
        <end position="84"/>
    </location>
</feature>
<reference evidence="3" key="1">
    <citation type="submission" date="2023-03" db="EMBL/GenBank/DDBJ databases">
        <title>Massive genome expansion in bonnet fungi (Mycena s.s.) driven by repeated elements and novel gene families across ecological guilds.</title>
        <authorList>
            <consortium name="Lawrence Berkeley National Laboratory"/>
            <person name="Harder C.B."/>
            <person name="Miyauchi S."/>
            <person name="Viragh M."/>
            <person name="Kuo A."/>
            <person name="Thoen E."/>
            <person name="Andreopoulos B."/>
            <person name="Lu D."/>
            <person name="Skrede I."/>
            <person name="Drula E."/>
            <person name="Henrissat B."/>
            <person name="Morin E."/>
            <person name="Kohler A."/>
            <person name="Barry K."/>
            <person name="LaButti K."/>
            <person name="Morin E."/>
            <person name="Salamov A."/>
            <person name="Lipzen A."/>
            <person name="Mereny Z."/>
            <person name="Hegedus B."/>
            <person name="Baldrian P."/>
            <person name="Stursova M."/>
            <person name="Weitz H."/>
            <person name="Taylor A."/>
            <person name="Grigoriev I.V."/>
            <person name="Nagy L.G."/>
            <person name="Martin F."/>
            <person name="Kauserud H."/>
        </authorList>
    </citation>
    <scope>NUCLEOTIDE SEQUENCE</scope>
    <source>
        <strain evidence="3">CBHHK067</strain>
    </source>
</reference>
<evidence type="ECO:0000313" key="3">
    <source>
        <dbReference type="EMBL" id="KAJ7659013.1"/>
    </source>
</evidence>
<feature type="compositionally biased region" description="Polar residues" evidence="1">
    <location>
        <begin position="481"/>
        <end position="490"/>
    </location>
</feature>
<feature type="compositionally biased region" description="Acidic residues" evidence="1">
    <location>
        <begin position="469"/>
        <end position="480"/>
    </location>
</feature>
<dbReference type="InterPro" id="IPR041078">
    <property type="entry name" value="Plavaka"/>
</dbReference>
<dbReference type="Pfam" id="PF18759">
    <property type="entry name" value="Plavaka"/>
    <property type="match status" value="1"/>
</dbReference>